<organism evidence="1 2">
    <name type="scientific">Rugamonas fusca</name>
    <dbReference type="NCBI Taxonomy" id="2758568"/>
    <lineage>
        <taxon>Bacteria</taxon>
        <taxon>Pseudomonadati</taxon>
        <taxon>Pseudomonadota</taxon>
        <taxon>Betaproteobacteria</taxon>
        <taxon>Burkholderiales</taxon>
        <taxon>Oxalobacteraceae</taxon>
        <taxon>Telluria group</taxon>
        <taxon>Rugamonas</taxon>
    </lineage>
</organism>
<reference evidence="1 2" key="1">
    <citation type="submission" date="2020-07" db="EMBL/GenBank/DDBJ databases">
        <title>Novel species isolated from subtropical streams in China.</title>
        <authorList>
            <person name="Lu H."/>
        </authorList>
    </citation>
    <scope>NUCLEOTIDE SEQUENCE [LARGE SCALE GENOMIC DNA]</scope>
    <source>
        <strain evidence="1 2">FT3S</strain>
    </source>
</reference>
<proteinExistence type="predicted"/>
<name>A0A7W2EI25_9BURK</name>
<sequence>MKKVSQKEYELMRKRNVLNGDEKIYGLEDWLIDQQDPDNWLVIPEFNVAPLSVAFQGFAFSIVDPGMENFETADSIRYMLTAARMKIRTIFSTRKELMQQLSEAYDRDFNACSTTQQLAFTYFHFERALEDAVKAHQLQADAAAQDIHDMNTGLAVARKVLNRLIDMVDETDDPRDLKVVVEANRAAIDTIRKIRSLDAEAPAAHATVSIDVSDGFAELRAAFEKRLGKSVSG</sequence>
<evidence type="ECO:0000313" key="2">
    <source>
        <dbReference type="Proteomes" id="UP000566711"/>
    </source>
</evidence>
<protein>
    <submittedName>
        <fullName evidence="1">Uncharacterized protein</fullName>
    </submittedName>
</protein>
<dbReference type="EMBL" id="JACEZS010000010">
    <property type="protein sequence ID" value="MBA5606330.1"/>
    <property type="molecule type" value="Genomic_DNA"/>
</dbReference>
<keyword evidence="2" id="KW-1185">Reference proteome</keyword>
<evidence type="ECO:0000313" key="1">
    <source>
        <dbReference type="EMBL" id="MBA5606330.1"/>
    </source>
</evidence>
<accession>A0A7W2EI25</accession>
<dbReference type="RefSeq" id="WP_182218293.1">
    <property type="nucleotide sequence ID" value="NZ_JACEZS010000010.1"/>
</dbReference>
<gene>
    <name evidence="1" type="ORF">H3H36_13315</name>
</gene>
<dbReference type="Proteomes" id="UP000566711">
    <property type="component" value="Unassembled WGS sequence"/>
</dbReference>
<dbReference type="AlphaFoldDB" id="A0A7W2EI25"/>
<comment type="caution">
    <text evidence="1">The sequence shown here is derived from an EMBL/GenBank/DDBJ whole genome shotgun (WGS) entry which is preliminary data.</text>
</comment>